<feature type="transmembrane region" description="Helical" evidence="1">
    <location>
        <begin position="16"/>
        <end position="37"/>
    </location>
</feature>
<dbReference type="Proteomes" id="UP000001423">
    <property type="component" value="Chromosome"/>
</dbReference>
<keyword evidence="3" id="KW-1185">Reference proteome</keyword>
<evidence type="ECO:0000256" key="1">
    <source>
        <dbReference type="SAM" id="Phobius"/>
    </source>
</evidence>
<evidence type="ECO:0000313" key="3">
    <source>
        <dbReference type="Proteomes" id="UP000001423"/>
    </source>
</evidence>
<reference evidence="2 3" key="1">
    <citation type="journal article" date="2003" name="Nature">
        <title>Genome divergence in two Prochlorococcus ecotypes reflects oceanic niche differentiation.</title>
        <authorList>
            <person name="Rocap G."/>
            <person name="Larimer F.W."/>
            <person name="Lamerdin J.E."/>
            <person name="Malfatti S."/>
            <person name="Chain P."/>
            <person name="Ahlgren N.A."/>
            <person name="Arellano A."/>
            <person name="Coleman M."/>
            <person name="Hauser L."/>
            <person name="Hess W.R."/>
            <person name="Johnson Z.I."/>
            <person name="Land M.L."/>
            <person name="Lindell D."/>
            <person name="Post A.F."/>
            <person name="Regala W."/>
            <person name="Shah M."/>
            <person name="Shaw S.L."/>
            <person name="Steglich C."/>
            <person name="Sullivan M.B."/>
            <person name="Ting C.S."/>
            <person name="Tolonen A."/>
            <person name="Webb E.A."/>
            <person name="Zinser E.R."/>
            <person name="Chisholm S.W."/>
        </authorList>
    </citation>
    <scope>NUCLEOTIDE SEQUENCE [LARGE SCALE GENOMIC DNA]</scope>
    <source>
        <strain evidence="3">MIT 9313</strain>
    </source>
</reference>
<dbReference type="KEGG" id="pmt:PMT_2706"/>
<dbReference type="EMBL" id="BX548175">
    <property type="protein sequence ID" value="CAX32228.1"/>
    <property type="molecule type" value="Genomic_DNA"/>
</dbReference>
<dbReference type="AlphaFoldDB" id="B9ES89"/>
<feature type="transmembrane region" description="Helical" evidence="1">
    <location>
        <begin position="43"/>
        <end position="61"/>
    </location>
</feature>
<keyword evidence="1" id="KW-0812">Transmembrane</keyword>
<proteinExistence type="predicted"/>
<evidence type="ECO:0000313" key="2">
    <source>
        <dbReference type="EMBL" id="CAX32228.1"/>
    </source>
</evidence>
<name>B9ES89_PROMM</name>
<protein>
    <submittedName>
        <fullName evidence="2">Uncharacterized protein</fullName>
    </submittedName>
</protein>
<keyword evidence="1" id="KW-0472">Membrane</keyword>
<organism evidence="2 3">
    <name type="scientific">Prochlorococcus marinus (strain MIT 9313)</name>
    <dbReference type="NCBI Taxonomy" id="74547"/>
    <lineage>
        <taxon>Bacteria</taxon>
        <taxon>Bacillati</taxon>
        <taxon>Cyanobacteriota</taxon>
        <taxon>Cyanophyceae</taxon>
        <taxon>Synechococcales</taxon>
        <taxon>Prochlorococcaceae</taxon>
        <taxon>Prochlorococcus</taxon>
    </lineage>
</organism>
<keyword evidence="1" id="KW-1133">Transmembrane helix</keyword>
<accession>B9ES89</accession>
<dbReference type="HOGENOM" id="CLU_2651547_0_0_3"/>
<sequence length="76" mass="8673">MIQELKLFSKNYRGDFLLMNCLIWLTIFDSLSILALFQQEVFTAYSLLVCLVLAMVEILGLDSSAAAKLYFESISR</sequence>
<gene>
    <name evidence="2" type="ordered locus">PMT_2706</name>
</gene>